<keyword evidence="3" id="KW-0677">Repeat</keyword>
<dbReference type="AlphaFoldDB" id="A0A0R3X7P2"/>
<dbReference type="GO" id="GO:0005737">
    <property type="term" value="C:cytoplasm"/>
    <property type="evidence" value="ECO:0007669"/>
    <property type="project" value="UniProtKB-ARBA"/>
</dbReference>
<evidence type="ECO:0000256" key="3">
    <source>
        <dbReference type="ARBA" id="ARBA00022737"/>
    </source>
</evidence>
<dbReference type="FunFam" id="3.30.70.330:FF:000205">
    <property type="entry name" value="Sex lethal, isoform B"/>
    <property type="match status" value="1"/>
</dbReference>
<dbReference type="WBParaSite" id="TTAC_0000956701-mRNA-1">
    <property type="protein sequence ID" value="TTAC_0000956701-mRNA-1"/>
    <property type="gene ID" value="TTAC_0000956701"/>
</dbReference>
<dbReference type="Proteomes" id="UP000274429">
    <property type="component" value="Unassembled WGS sequence"/>
</dbReference>
<dbReference type="FunFam" id="3.30.70.330:FF:000383">
    <property type="entry name" value="Sex lethal, isoform D"/>
    <property type="match status" value="1"/>
</dbReference>
<feature type="domain" description="RRM" evidence="8">
    <location>
        <begin position="105"/>
        <end position="183"/>
    </location>
</feature>
<evidence type="ECO:0000256" key="7">
    <source>
        <dbReference type="SAM" id="MobiDB-lite"/>
    </source>
</evidence>
<evidence type="ECO:0000313" key="9">
    <source>
        <dbReference type="EMBL" id="VDM34399.1"/>
    </source>
</evidence>
<evidence type="ECO:0000256" key="5">
    <source>
        <dbReference type="ARBA" id="ARBA00023242"/>
    </source>
</evidence>
<feature type="region of interest" description="Disordered" evidence="7">
    <location>
        <begin position="266"/>
        <end position="310"/>
    </location>
</feature>
<keyword evidence="10" id="KW-1185">Reference proteome</keyword>
<dbReference type="InterPro" id="IPR000504">
    <property type="entry name" value="RRM_dom"/>
</dbReference>
<evidence type="ECO:0000313" key="10">
    <source>
        <dbReference type="Proteomes" id="UP000274429"/>
    </source>
</evidence>
<dbReference type="NCBIfam" id="TIGR01661">
    <property type="entry name" value="ELAV_HUD_SF"/>
    <property type="match status" value="1"/>
</dbReference>
<keyword evidence="4 6" id="KW-0694">RNA-binding</keyword>
<evidence type="ECO:0000259" key="8">
    <source>
        <dbReference type="PROSITE" id="PS50102"/>
    </source>
</evidence>
<feature type="domain" description="RRM" evidence="8">
    <location>
        <begin position="191"/>
        <end position="271"/>
    </location>
</feature>
<dbReference type="Pfam" id="PF00076">
    <property type="entry name" value="RRM_1"/>
    <property type="match status" value="3"/>
</dbReference>
<reference evidence="9 10" key="2">
    <citation type="submission" date="2018-11" db="EMBL/GenBank/DDBJ databases">
        <authorList>
            <consortium name="Pathogen Informatics"/>
        </authorList>
    </citation>
    <scope>NUCLEOTIDE SEQUENCE [LARGE SCALE GENOMIC DNA]</scope>
</reference>
<organism evidence="11">
    <name type="scientific">Hydatigena taeniaeformis</name>
    <name type="common">Feline tapeworm</name>
    <name type="synonym">Taenia taeniaeformis</name>
    <dbReference type="NCBI Taxonomy" id="6205"/>
    <lineage>
        <taxon>Eukaryota</taxon>
        <taxon>Metazoa</taxon>
        <taxon>Spiralia</taxon>
        <taxon>Lophotrochozoa</taxon>
        <taxon>Platyhelminthes</taxon>
        <taxon>Cestoda</taxon>
        <taxon>Eucestoda</taxon>
        <taxon>Cyclophyllidea</taxon>
        <taxon>Taeniidae</taxon>
        <taxon>Hydatigera</taxon>
    </lineage>
</organism>
<dbReference type="InterPro" id="IPR035979">
    <property type="entry name" value="RBD_domain_sf"/>
</dbReference>
<dbReference type="GO" id="GO:0009967">
    <property type="term" value="P:positive regulation of signal transduction"/>
    <property type="evidence" value="ECO:0007669"/>
    <property type="project" value="UniProtKB-ARBA"/>
</dbReference>
<dbReference type="GO" id="GO:0003729">
    <property type="term" value="F:mRNA binding"/>
    <property type="evidence" value="ECO:0007669"/>
    <property type="project" value="UniProtKB-ARBA"/>
</dbReference>
<name>A0A0R3X7P2_HYDTA</name>
<proteinExistence type="inferred from homology"/>
<dbReference type="GO" id="GO:0050686">
    <property type="term" value="P:negative regulation of mRNA processing"/>
    <property type="evidence" value="ECO:0007669"/>
    <property type="project" value="UniProtKB-ARBA"/>
</dbReference>
<keyword evidence="5" id="KW-0539">Nucleus</keyword>
<dbReference type="SMART" id="SM00360">
    <property type="entry name" value="RRM"/>
    <property type="match status" value="3"/>
</dbReference>
<reference evidence="11" key="1">
    <citation type="submission" date="2017-02" db="UniProtKB">
        <authorList>
            <consortium name="WormBaseParasite"/>
        </authorList>
    </citation>
    <scope>IDENTIFICATION</scope>
</reference>
<gene>
    <name evidence="9" type="ORF">TTAC_LOCUS9552</name>
</gene>
<feature type="compositionally biased region" description="Low complexity" evidence="7">
    <location>
        <begin position="271"/>
        <end position="291"/>
    </location>
</feature>
<accession>A0A0R3X7P2</accession>
<dbReference type="OrthoDB" id="266020at2759"/>
<dbReference type="InterPro" id="IPR012677">
    <property type="entry name" value="Nucleotide-bd_a/b_plait_sf"/>
</dbReference>
<dbReference type="GO" id="GO:1990904">
    <property type="term" value="C:ribonucleoprotein complex"/>
    <property type="evidence" value="ECO:0007669"/>
    <property type="project" value="InterPro"/>
</dbReference>
<dbReference type="GO" id="GO:0005634">
    <property type="term" value="C:nucleus"/>
    <property type="evidence" value="ECO:0007669"/>
    <property type="project" value="UniProtKB-SubCell"/>
</dbReference>
<dbReference type="Gene3D" id="3.30.70.330">
    <property type="match status" value="3"/>
</dbReference>
<dbReference type="InterPro" id="IPR006548">
    <property type="entry name" value="ELAD_HU_SF"/>
</dbReference>
<sequence length="595" mass="66079">MLAATTKSMHRVPNKLSGERDPILMDVCDSSQRSSTRPWSSYSQLRAAGDGRELLPGESIYDIKLPSYDSVKSSSLESINDYTAEDNQISKHRAYTSMSEVENKTNLIVNYLPPNTSQEEVRSLFAGIGEIENCKLVREKATGESLGYAFVKYYSAIDAKRAIDTFNGLKMENKTIKVSIARPSCDAIKGANLYICGLPRTLKINELEDIFKSCGRIITTRILCDKRTSASRGIAFIRYDRRSEAERAIKKLNGYKFPNTNDTMMVKFANSPSSHSDSHRSPSSRSTVASSGCRRRKKVSPASVGSKSQMSKACDTEDLTALPTANHVSPTASLFQVKVPQFYNLDHPRGAPFYPPPMSRFGVCGNEYSTPSTVSFNRLFQIPSWERTQLGFCQLAAWGYFQHPMPLAKMRHTIPPHRGEIPTGIPLTNFLIHRPPPPPAQVHIPCMKRGNIQSTIDMSISMRALLAPAYAANAGALTTNGWCIVVHNLGTDADDAVLWQLFGPFGAVHTVKTVVDPVTGKCKGYGFVTMGNYEEALKAIQALSGFILDNRILQVAFKTNTDYLRDNQCARKPFHVETLKGNNARIKRRTRRPET</sequence>
<dbReference type="PRINTS" id="PR00961">
    <property type="entry name" value="HUDSXLRNA"/>
</dbReference>
<comment type="subcellular location">
    <subcellularLocation>
        <location evidence="1">Nucleus</location>
    </subcellularLocation>
</comment>
<dbReference type="EMBL" id="UYWX01020887">
    <property type="protein sequence ID" value="VDM34399.1"/>
    <property type="molecule type" value="Genomic_DNA"/>
</dbReference>
<dbReference type="InterPro" id="IPR002343">
    <property type="entry name" value="Hud_Sxl_RNA"/>
</dbReference>
<comment type="similarity">
    <text evidence="2">Belongs to the RRM elav family.</text>
</comment>
<evidence type="ECO:0000256" key="6">
    <source>
        <dbReference type="PROSITE-ProRule" id="PRU00176"/>
    </source>
</evidence>
<feature type="domain" description="RRM" evidence="8">
    <location>
        <begin position="482"/>
        <end position="560"/>
    </location>
</feature>
<dbReference type="SUPFAM" id="SSF54928">
    <property type="entry name" value="RNA-binding domain, RBD"/>
    <property type="match status" value="2"/>
</dbReference>
<feature type="region of interest" description="Disordered" evidence="7">
    <location>
        <begin position="1"/>
        <end position="23"/>
    </location>
</feature>
<evidence type="ECO:0000256" key="1">
    <source>
        <dbReference type="ARBA" id="ARBA00004123"/>
    </source>
</evidence>
<evidence type="ECO:0000313" key="11">
    <source>
        <dbReference type="WBParaSite" id="TTAC_0000956701-mRNA-1"/>
    </source>
</evidence>
<protein>
    <submittedName>
        <fullName evidence="11">ELAV-like protein 2</fullName>
    </submittedName>
</protein>
<evidence type="ECO:0000256" key="4">
    <source>
        <dbReference type="ARBA" id="ARBA00022884"/>
    </source>
</evidence>
<dbReference type="PROSITE" id="PS50102">
    <property type="entry name" value="RRM"/>
    <property type="match status" value="3"/>
</dbReference>
<dbReference type="STRING" id="6205.A0A0R3X7P2"/>
<dbReference type="PANTHER" id="PTHR10352">
    <property type="entry name" value="EUKARYOTIC TRANSLATION INITIATION FACTOR 3 SUBUNIT G"/>
    <property type="match status" value="1"/>
</dbReference>
<dbReference type="GO" id="GO:0010629">
    <property type="term" value="P:negative regulation of gene expression"/>
    <property type="evidence" value="ECO:0007669"/>
    <property type="project" value="UniProtKB-ARBA"/>
</dbReference>
<evidence type="ECO:0000256" key="2">
    <source>
        <dbReference type="ARBA" id="ARBA00006266"/>
    </source>
</evidence>